<name>A0A162M622_METRR</name>
<evidence type="ECO:0000313" key="2">
    <source>
        <dbReference type="Proteomes" id="UP000243498"/>
    </source>
</evidence>
<accession>A0A162M622</accession>
<evidence type="ECO:0000313" key="1">
    <source>
        <dbReference type="EMBL" id="OAA51490.1"/>
    </source>
</evidence>
<dbReference type="Proteomes" id="UP000243498">
    <property type="component" value="Unassembled WGS sequence"/>
</dbReference>
<comment type="caution">
    <text evidence="1">The sequence shown here is derived from an EMBL/GenBank/DDBJ whole genome shotgun (WGS) entry which is preliminary data.</text>
</comment>
<proteinExistence type="predicted"/>
<gene>
    <name evidence="1" type="ORF">NOR_00083</name>
</gene>
<reference evidence="1 2" key="1">
    <citation type="journal article" date="2016" name="Genome Biol. Evol.">
        <title>Divergent and convergent evolution of fungal pathogenicity.</title>
        <authorList>
            <person name="Shang Y."/>
            <person name="Xiao G."/>
            <person name="Zheng P."/>
            <person name="Cen K."/>
            <person name="Zhan S."/>
            <person name="Wang C."/>
        </authorList>
    </citation>
    <scope>NUCLEOTIDE SEQUENCE [LARGE SCALE GENOMIC DNA]</scope>
    <source>
        <strain evidence="1 2">RCEF 4871</strain>
    </source>
</reference>
<protein>
    <submittedName>
        <fullName evidence="1">Uncharacterized protein</fullName>
    </submittedName>
</protein>
<organism evidence="1 2">
    <name type="scientific">Metarhizium rileyi (strain RCEF 4871)</name>
    <name type="common">Nomuraea rileyi</name>
    <dbReference type="NCBI Taxonomy" id="1649241"/>
    <lineage>
        <taxon>Eukaryota</taxon>
        <taxon>Fungi</taxon>
        <taxon>Dikarya</taxon>
        <taxon>Ascomycota</taxon>
        <taxon>Pezizomycotina</taxon>
        <taxon>Sordariomycetes</taxon>
        <taxon>Hypocreomycetidae</taxon>
        <taxon>Hypocreales</taxon>
        <taxon>Clavicipitaceae</taxon>
        <taxon>Metarhizium</taxon>
    </lineage>
</organism>
<sequence length="442" mass="49135">MPLCSVSLPYFGIAHETENVKITVTGALELDVPGRCRTVQTSIELEDLVRTAKLWIARTGSCYYDMEISVEGFRVETEDQLSHLRSTVLGFQVWQHLGLRLVHNDGVNTKPNRIRLSIQHPDLSSALVPDAAMVARFHRVSFAIDLARTGERERPTKKKAKVTKSTRAASSRGLGGLKLAGNIEFDCLESDDQKAVDEFIVRMNLDTAQREAPRRPKRRSRHTVANEMIYATCTKDMLEICLQNIMVGIKQCPRYMTFVDKSPGKPLSLLAPAVFNMPYLKDISDRKDFLFTIATSLGRMRTAESPSLRRKVEELEAATSKHIEDGSSVKGYYEQGSVQDDAKGLLSSRSTSGIVPGSLLLLLLLRLQSGVVNVPEQQALQSQANQYEQQVQEEARLVVEDRDGLFGGADPSEPVEVGHVSLFPLVFPTWIDAGGRGRRHCA</sequence>
<dbReference type="OrthoDB" id="4898608at2759"/>
<dbReference type="AlphaFoldDB" id="A0A162M622"/>
<dbReference type="OMA" id="DYCLTKL"/>
<dbReference type="STRING" id="1081105.A0A162M622"/>
<dbReference type="EMBL" id="AZHC01000001">
    <property type="protein sequence ID" value="OAA51490.1"/>
    <property type="molecule type" value="Genomic_DNA"/>
</dbReference>
<keyword evidence="2" id="KW-1185">Reference proteome</keyword>